<dbReference type="InterPro" id="IPR011114">
    <property type="entry name" value="RuvA_C"/>
</dbReference>
<dbReference type="Pfam" id="PF01330">
    <property type="entry name" value="RuvA_N"/>
    <property type="match status" value="1"/>
</dbReference>
<keyword evidence="1" id="KW-0238">DNA-binding</keyword>
<organism evidence="2 3">
    <name type="scientific">Tessaracoccus flavus</name>
    <dbReference type="NCBI Taxonomy" id="1610493"/>
    <lineage>
        <taxon>Bacteria</taxon>
        <taxon>Bacillati</taxon>
        <taxon>Actinomycetota</taxon>
        <taxon>Actinomycetes</taxon>
        <taxon>Propionibacteriales</taxon>
        <taxon>Propionibacteriaceae</taxon>
        <taxon>Tessaracoccus</taxon>
    </lineage>
</organism>
<dbReference type="EMBL" id="CP019605">
    <property type="protein sequence ID" value="AQP44475.1"/>
    <property type="molecule type" value="Genomic_DNA"/>
</dbReference>
<dbReference type="GO" id="GO:0009379">
    <property type="term" value="C:Holliday junction helicase complex"/>
    <property type="evidence" value="ECO:0007669"/>
    <property type="project" value="InterPro"/>
</dbReference>
<dbReference type="GO" id="GO:0006281">
    <property type="term" value="P:DNA repair"/>
    <property type="evidence" value="ECO:0007669"/>
    <property type="project" value="UniProtKB-UniRule"/>
</dbReference>
<dbReference type="CDD" id="cd14332">
    <property type="entry name" value="UBA_RuvA_C"/>
    <property type="match status" value="1"/>
</dbReference>
<dbReference type="GO" id="GO:0006310">
    <property type="term" value="P:DNA recombination"/>
    <property type="evidence" value="ECO:0007669"/>
    <property type="project" value="UniProtKB-UniRule"/>
</dbReference>
<dbReference type="Proteomes" id="UP000188324">
    <property type="component" value="Chromosome"/>
</dbReference>
<feature type="region of interest" description="Domain III" evidence="1">
    <location>
        <begin position="155"/>
        <end position="203"/>
    </location>
</feature>
<dbReference type="SUPFAM" id="SSF50249">
    <property type="entry name" value="Nucleic acid-binding proteins"/>
    <property type="match status" value="1"/>
</dbReference>
<dbReference type="InterPro" id="IPR003583">
    <property type="entry name" value="Hlx-hairpin-Hlx_DNA-bd_motif"/>
</dbReference>
<evidence type="ECO:0000313" key="2">
    <source>
        <dbReference type="EMBL" id="AQP44475.1"/>
    </source>
</evidence>
<dbReference type="Pfam" id="PF07499">
    <property type="entry name" value="RuvA_C"/>
    <property type="match status" value="1"/>
</dbReference>
<dbReference type="GO" id="GO:0005524">
    <property type="term" value="F:ATP binding"/>
    <property type="evidence" value="ECO:0007669"/>
    <property type="project" value="InterPro"/>
</dbReference>
<dbReference type="InterPro" id="IPR000085">
    <property type="entry name" value="RuvA"/>
</dbReference>
<dbReference type="KEGG" id="tfl:RPIT_06325"/>
<comment type="function">
    <text evidence="1">The RuvA-RuvB-RuvC complex processes Holliday junction (HJ) DNA during genetic recombination and DNA repair, while the RuvA-RuvB complex plays an important role in the rescue of blocked DNA replication forks via replication fork reversal (RFR). RuvA specifically binds to HJ cruciform DNA, conferring on it an open structure. The RuvB hexamer acts as an ATP-dependent pump, pulling dsDNA into and through the RuvAB complex. HJ branch migration allows RuvC to scan DNA until it finds its consensus sequence, where it cleaves and resolves the cruciform DNA.</text>
</comment>
<dbReference type="GO" id="GO:0005737">
    <property type="term" value="C:cytoplasm"/>
    <property type="evidence" value="ECO:0007669"/>
    <property type="project" value="UniProtKB-SubCell"/>
</dbReference>
<comment type="domain">
    <text evidence="1">Has three domains with a flexible linker between the domains II and III and assumes an 'L' shape. Domain III is highly mobile and contacts RuvB.</text>
</comment>
<keyword evidence="1" id="KW-0234">DNA repair</keyword>
<dbReference type="SUPFAM" id="SSF46929">
    <property type="entry name" value="DNA helicase RuvA subunit, C-terminal domain"/>
    <property type="match status" value="1"/>
</dbReference>
<sequence length="203" mass="21248">MIAQLSGTIATAGATSCVVDVGGVGYLVHVTPATASGLRVGERTVLHTSLVVREDSMTLYGFADENERHAFEIAQGASGVGPKLALAIVSVLGSGDFRRAVQSEDLKRLTSVPGVGLKGAQKMVIELREKVLVLEDSAGGDREAPERADDAWRAQVSEGLQGLGWSVRDADAACDNVAHLVEEDPSIGMGTLLRAALNSLARR</sequence>
<dbReference type="Gene3D" id="2.40.50.140">
    <property type="entry name" value="Nucleic acid-binding proteins"/>
    <property type="match status" value="1"/>
</dbReference>
<keyword evidence="1" id="KW-0227">DNA damage</keyword>
<evidence type="ECO:0000313" key="3">
    <source>
        <dbReference type="Proteomes" id="UP000188324"/>
    </source>
</evidence>
<comment type="similarity">
    <text evidence="1">Belongs to the RuvA family.</text>
</comment>
<comment type="subunit">
    <text evidence="1">Homotetramer. Forms an RuvA(8)-RuvB(12)-Holliday junction (HJ) complex. HJ DNA is sandwiched between 2 RuvA tetramers; dsDNA enters through RuvA and exits via RuvB. An RuvB hexamer assembles on each DNA strand where it exits the tetramer. Each RuvB hexamer is contacted by two RuvA subunits (via domain III) on 2 adjacent RuvB subunits; this complex drives branch migration. In the full resolvosome a probable DNA-RuvA(4)-RuvB(12)-RuvC(2) complex forms which resolves the HJ.</text>
</comment>
<dbReference type="InterPro" id="IPR012340">
    <property type="entry name" value="NA-bd_OB-fold"/>
</dbReference>
<dbReference type="InterPro" id="IPR013849">
    <property type="entry name" value="DNA_helicase_Holl-junc_RuvA_I"/>
</dbReference>
<dbReference type="GO" id="GO:0048476">
    <property type="term" value="C:Holliday junction resolvase complex"/>
    <property type="evidence" value="ECO:0007669"/>
    <property type="project" value="UniProtKB-UniRule"/>
</dbReference>
<dbReference type="SMART" id="SM00278">
    <property type="entry name" value="HhH1"/>
    <property type="match status" value="2"/>
</dbReference>
<dbReference type="HAMAP" id="MF_00031">
    <property type="entry name" value="DNA_HJ_migration_RuvA"/>
    <property type="match status" value="1"/>
</dbReference>
<dbReference type="RefSeq" id="WP_077341630.1">
    <property type="nucleotide sequence ID" value="NZ_CP019605.1"/>
</dbReference>
<name>A0A1Q2CEJ5_9ACTN</name>
<keyword evidence="1" id="KW-0233">DNA recombination</keyword>
<accession>A0A1Q2CEJ5</accession>
<dbReference type="Pfam" id="PF14520">
    <property type="entry name" value="HHH_5"/>
    <property type="match status" value="1"/>
</dbReference>
<comment type="subcellular location">
    <subcellularLocation>
        <location evidence="1">Cytoplasm</location>
    </subcellularLocation>
</comment>
<dbReference type="InterPro" id="IPR036267">
    <property type="entry name" value="RuvA_C_sf"/>
</dbReference>
<dbReference type="Gene3D" id="1.10.8.10">
    <property type="entry name" value="DNA helicase RuvA subunit, C-terminal domain"/>
    <property type="match status" value="1"/>
</dbReference>
<gene>
    <name evidence="1" type="primary">ruvA</name>
    <name evidence="2" type="ORF">RPIT_06325</name>
</gene>
<dbReference type="GO" id="GO:0009378">
    <property type="term" value="F:four-way junction helicase activity"/>
    <property type="evidence" value="ECO:0007669"/>
    <property type="project" value="InterPro"/>
</dbReference>
<dbReference type="STRING" id="1610493.RPIT_06325"/>
<dbReference type="InterPro" id="IPR010994">
    <property type="entry name" value="RuvA_2-like"/>
</dbReference>
<protein>
    <recommendedName>
        <fullName evidence="1">Holliday junction branch migration complex subunit RuvA</fullName>
    </recommendedName>
</protein>
<dbReference type="NCBIfam" id="TIGR00084">
    <property type="entry name" value="ruvA"/>
    <property type="match status" value="1"/>
</dbReference>
<dbReference type="OrthoDB" id="5293449at2"/>
<comment type="caution">
    <text evidence="1">Lacks conserved residue(s) required for the propagation of feature annotation.</text>
</comment>
<proteinExistence type="inferred from homology"/>
<keyword evidence="1" id="KW-0963">Cytoplasm</keyword>
<dbReference type="SUPFAM" id="SSF47781">
    <property type="entry name" value="RuvA domain 2-like"/>
    <property type="match status" value="1"/>
</dbReference>
<dbReference type="AlphaFoldDB" id="A0A1Q2CEJ5"/>
<evidence type="ECO:0000256" key="1">
    <source>
        <dbReference type="HAMAP-Rule" id="MF_00031"/>
    </source>
</evidence>
<keyword evidence="3" id="KW-1185">Reference proteome</keyword>
<dbReference type="Gene3D" id="1.10.150.20">
    <property type="entry name" value="5' to 3' exonuclease, C-terminal subdomain"/>
    <property type="match status" value="1"/>
</dbReference>
<dbReference type="GO" id="GO:0000400">
    <property type="term" value="F:four-way junction DNA binding"/>
    <property type="evidence" value="ECO:0007669"/>
    <property type="project" value="UniProtKB-UniRule"/>
</dbReference>
<reference evidence="2 3" key="1">
    <citation type="journal article" date="2016" name="Int. J. Syst. Evol. Microbiol.">
        <title>Tessaracoccus flavus sp. nov., isolated from the drainage system of a lindane-producing factory.</title>
        <authorList>
            <person name="Kumari R."/>
            <person name="Singh P."/>
            <person name="Schumann P."/>
            <person name="Lal R."/>
        </authorList>
    </citation>
    <scope>NUCLEOTIDE SEQUENCE [LARGE SCALE GENOMIC DNA]</scope>
    <source>
        <strain evidence="2 3">RP1T</strain>
    </source>
</reference>